<feature type="transmembrane region" description="Helical" evidence="1">
    <location>
        <begin position="84"/>
        <end position="114"/>
    </location>
</feature>
<dbReference type="Proteomes" id="UP000305836">
    <property type="component" value="Unassembled WGS sequence"/>
</dbReference>
<keyword evidence="1" id="KW-0812">Transmembrane</keyword>
<keyword evidence="1" id="KW-0472">Membrane</keyword>
<keyword evidence="1" id="KW-1133">Transmembrane helix</keyword>
<protein>
    <submittedName>
        <fullName evidence="2">Uncharacterized protein</fullName>
    </submittedName>
</protein>
<evidence type="ECO:0000313" key="3">
    <source>
        <dbReference type="Proteomes" id="UP000305836"/>
    </source>
</evidence>
<proteinExistence type="predicted"/>
<feature type="transmembrane region" description="Helical" evidence="1">
    <location>
        <begin position="134"/>
        <end position="156"/>
    </location>
</feature>
<reference evidence="2 3" key="1">
    <citation type="submission" date="2019-04" db="EMBL/GenBank/DDBJ databases">
        <title>Kribbella sp. NEAU-THZ 27 nov., a novel actinomycete isolated from soil.</title>
        <authorList>
            <person name="Duan L."/>
        </authorList>
    </citation>
    <scope>NUCLEOTIDE SEQUENCE [LARGE SCALE GENOMIC DNA]</scope>
    <source>
        <strain evidence="3">NEAU-THZ27</strain>
    </source>
</reference>
<dbReference type="RefSeq" id="WP_137257712.1">
    <property type="nucleotide sequence ID" value="NZ_JBHSPQ010000003.1"/>
</dbReference>
<sequence>MTDTLTRREADAKPVDGRVRRLARSLGRTLVYDALLAPVSAQTLADAMVGEPQAAGRRWRRLAAYRLGRREVVGTDRVGQPGVVFGYGLISAVLGLTSWFLMMLAVTAVVRGPFWGFVDHGPIEPGTWGGPTRAGAWTAHGLIAVPCIVAFLFALRGTAALQAQLVRPLYGLAARKWVLPATIVLAAGGLAFFWSWIEQL</sequence>
<keyword evidence="3" id="KW-1185">Reference proteome</keyword>
<organism evidence="2 3">
    <name type="scientific">Kribbella jiaozuonensis</name>
    <dbReference type="NCBI Taxonomy" id="2575441"/>
    <lineage>
        <taxon>Bacteria</taxon>
        <taxon>Bacillati</taxon>
        <taxon>Actinomycetota</taxon>
        <taxon>Actinomycetes</taxon>
        <taxon>Propionibacteriales</taxon>
        <taxon>Kribbellaceae</taxon>
        <taxon>Kribbella</taxon>
    </lineage>
</organism>
<dbReference type="AlphaFoldDB" id="A0A4U3LR10"/>
<comment type="caution">
    <text evidence="2">The sequence shown here is derived from an EMBL/GenBank/DDBJ whole genome shotgun (WGS) entry which is preliminary data.</text>
</comment>
<dbReference type="EMBL" id="SZPZ01000004">
    <property type="protein sequence ID" value="TKK76847.1"/>
    <property type="molecule type" value="Genomic_DNA"/>
</dbReference>
<feature type="transmembrane region" description="Helical" evidence="1">
    <location>
        <begin position="177"/>
        <end position="197"/>
    </location>
</feature>
<name>A0A4U3LR10_9ACTN</name>
<dbReference type="OrthoDB" id="4338017at2"/>
<accession>A0A4U3LR10</accession>
<evidence type="ECO:0000313" key="2">
    <source>
        <dbReference type="EMBL" id="TKK76847.1"/>
    </source>
</evidence>
<gene>
    <name evidence="2" type="ORF">FDA38_31430</name>
</gene>
<evidence type="ECO:0000256" key="1">
    <source>
        <dbReference type="SAM" id="Phobius"/>
    </source>
</evidence>